<dbReference type="PANTHER" id="PTHR30008:SF0">
    <property type="entry name" value="EXODEOXYRIBONUCLEASE 7 LARGE SUBUNIT"/>
    <property type="match status" value="1"/>
</dbReference>
<evidence type="ECO:0000259" key="7">
    <source>
        <dbReference type="Pfam" id="PF13742"/>
    </source>
</evidence>
<dbReference type="GO" id="GO:0006308">
    <property type="term" value="P:DNA catabolic process"/>
    <property type="evidence" value="ECO:0007669"/>
    <property type="project" value="UniProtKB-UniRule"/>
</dbReference>
<comment type="similarity">
    <text evidence="5">Belongs to the XseA family.</text>
</comment>
<dbReference type="AlphaFoldDB" id="A0A378R8N4"/>
<dbReference type="GO" id="GO:0008855">
    <property type="term" value="F:exodeoxyribonuclease VII activity"/>
    <property type="evidence" value="ECO:0007669"/>
    <property type="project" value="UniProtKB-UniRule"/>
</dbReference>
<dbReference type="InterPro" id="IPR003753">
    <property type="entry name" value="Exonuc_VII_L"/>
</dbReference>
<evidence type="ECO:0000259" key="6">
    <source>
        <dbReference type="Pfam" id="PF02601"/>
    </source>
</evidence>
<evidence type="ECO:0000256" key="2">
    <source>
        <dbReference type="ARBA" id="ARBA00022722"/>
    </source>
</evidence>
<dbReference type="EC" id="3.1.11.6" evidence="5"/>
<keyword evidence="3 5" id="KW-0378">Hydrolase</keyword>
<protein>
    <recommendedName>
        <fullName evidence="5">Exodeoxyribonuclease 7 large subunit</fullName>
        <ecNumber evidence="5">3.1.11.6</ecNumber>
    </recommendedName>
</protein>
<dbReference type="GO" id="GO:0009318">
    <property type="term" value="C:exodeoxyribonuclease VII complex"/>
    <property type="evidence" value="ECO:0007669"/>
    <property type="project" value="UniProtKB-UniRule"/>
</dbReference>
<dbReference type="PANTHER" id="PTHR30008">
    <property type="entry name" value="EXODEOXYRIBONUCLEASE 7 LARGE SUBUNIT"/>
    <property type="match status" value="1"/>
</dbReference>
<dbReference type="InterPro" id="IPR025824">
    <property type="entry name" value="OB-fold_nuc-bd_dom"/>
</dbReference>
<dbReference type="InterPro" id="IPR020579">
    <property type="entry name" value="Exonuc_VII_lsu_C"/>
</dbReference>
<gene>
    <name evidence="8" type="primary">xseA</name>
    <name evidence="8" type="ORF">NCTC10293_02061</name>
</gene>
<dbReference type="OrthoDB" id="7235451at2"/>
<dbReference type="NCBIfam" id="TIGR00237">
    <property type="entry name" value="xseA"/>
    <property type="match status" value="1"/>
</dbReference>
<evidence type="ECO:0000256" key="3">
    <source>
        <dbReference type="ARBA" id="ARBA00022801"/>
    </source>
</evidence>
<evidence type="ECO:0000256" key="4">
    <source>
        <dbReference type="ARBA" id="ARBA00022839"/>
    </source>
</evidence>
<keyword evidence="2 5" id="KW-0540">Nuclease</keyword>
<dbReference type="EMBL" id="UGQE01000004">
    <property type="protein sequence ID" value="STZ14467.1"/>
    <property type="molecule type" value="Genomic_DNA"/>
</dbReference>
<keyword evidence="4 5" id="KW-0269">Exonuclease</keyword>
<reference evidence="8 9" key="1">
    <citation type="submission" date="2018-06" db="EMBL/GenBank/DDBJ databases">
        <authorList>
            <consortium name="Pathogen Informatics"/>
            <person name="Doyle S."/>
        </authorList>
    </citation>
    <scope>NUCLEOTIDE SEQUENCE [LARGE SCALE GENOMIC DNA]</scope>
    <source>
        <strain evidence="8 9">NCTC10293</strain>
    </source>
</reference>
<keyword evidence="1" id="KW-0963">Cytoplasm</keyword>
<dbReference type="GO" id="GO:0003676">
    <property type="term" value="F:nucleic acid binding"/>
    <property type="evidence" value="ECO:0007669"/>
    <property type="project" value="InterPro"/>
</dbReference>
<evidence type="ECO:0000313" key="8">
    <source>
        <dbReference type="EMBL" id="STZ14467.1"/>
    </source>
</evidence>
<comment type="subcellular location">
    <subcellularLocation>
        <location evidence="5">Cytoplasm</location>
    </subcellularLocation>
</comment>
<evidence type="ECO:0000256" key="5">
    <source>
        <dbReference type="RuleBase" id="RU004355"/>
    </source>
</evidence>
<accession>A0A378R8N4</accession>
<organism evidence="8 9">
    <name type="scientific">Moraxella caviae</name>
    <dbReference type="NCBI Taxonomy" id="34060"/>
    <lineage>
        <taxon>Bacteria</taxon>
        <taxon>Pseudomonadati</taxon>
        <taxon>Pseudomonadota</taxon>
        <taxon>Gammaproteobacteria</taxon>
        <taxon>Moraxellales</taxon>
        <taxon>Moraxellaceae</taxon>
        <taxon>Moraxella</taxon>
    </lineage>
</organism>
<dbReference type="Pfam" id="PF13742">
    <property type="entry name" value="tRNA_anti_2"/>
    <property type="match status" value="1"/>
</dbReference>
<sequence length="536" mass="59494">MAIIIKIALKQALKTNFKTTKPTFTQTKTTMSTQRHLDKLMTAAMHLEQSTADDITRRHQQIADELAADDELMAMSAQMADVQLSLSDYLEAVKLVVHDTFDHDVWLRAEVRAVSGKGGHYYFELAEKDDTGQIVAAAKATLWRYRASSVMAKFTASTGTPISAGMSILVKANATFHPQYGFSINISDIDPNYTLGALAMAYHAMLKRLQNEGLTTLNKSLPTPFDIRDVIVIAPENAAGLGDFRAEADRLASTNACRFYYHHATFQGNHAPSEIRTSITHTMREFVQKYERSPDLLVIIRGGGAVGDLAYLNDYELAALVAEQPVPVWVGVGHERDRILLDEVAHTRFDTPSKVIAAIESHLLRLVQSAKTIMQSTQTMALQRLHNAQTKSQAAMTRSKLIAQSRLLLADKDSRHAMTHSQMLVRQRMSTNKTRLDAQLKRVQTAAKAQISTAKAHTATHLATHQRLRPRLINLNEHCRQLSRLILVQHPKRTLEQGYALVRDGDGALISTAKHAQAASVLQVEFKDGVVQAVPK</sequence>
<proteinExistence type="inferred from homology"/>
<evidence type="ECO:0000313" key="9">
    <source>
        <dbReference type="Proteomes" id="UP000255279"/>
    </source>
</evidence>
<dbReference type="CDD" id="cd04489">
    <property type="entry name" value="ExoVII_LU_OBF"/>
    <property type="match status" value="1"/>
</dbReference>
<feature type="domain" description="OB-fold nucleic acid binding" evidence="7">
    <location>
        <begin position="85"/>
        <end position="189"/>
    </location>
</feature>
<dbReference type="GO" id="GO:0005737">
    <property type="term" value="C:cytoplasm"/>
    <property type="evidence" value="ECO:0007669"/>
    <property type="project" value="UniProtKB-SubCell"/>
</dbReference>
<evidence type="ECO:0000256" key="1">
    <source>
        <dbReference type="ARBA" id="ARBA00022490"/>
    </source>
</evidence>
<feature type="domain" description="Exonuclease VII large subunit C-terminal" evidence="6">
    <location>
        <begin position="218"/>
        <end position="533"/>
    </location>
</feature>
<name>A0A378R8N4_9GAMM</name>
<dbReference type="Proteomes" id="UP000255279">
    <property type="component" value="Unassembled WGS sequence"/>
</dbReference>
<dbReference type="Pfam" id="PF02601">
    <property type="entry name" value="Exonuc_VII_L"/>
    <property type="match status" value="1"/>
</dbReference>
<comment type="catalytic activity">
    <reaction evidence="5">
        <text>Exonucleolytic cleavage in either 5'- to 3'- or 3'- to 5'-direction to yield nucleoside 5'-phosphates.</text>
        <dbReference type="EC" id="3.1.11.6"/>
    </reaction>
</comment>